<dbReference type="GO" id="GO:0046872">
    <property type="term" value="F:metal ion binding"/>
    <property type="evidence" value="ECO:0007669"/>
    <property type="project" value="UniProtKB-KW"/>
</dbReference>
<comment type="cofactor">
    <cofactor evidence="1">
        <name>Mg(2+)</name>
        <dbReference type="ChEBI" id="CHEBI:18420"/>
    </cofactor>
</comment>
<evidence type="ECO:0000256" key="11">
    <source>
        <dbReference type="ARBA" id="ARBA00023264"/>
    </source>
</evidence>
<dbReference type="GO" id="GO:0005886">
    <property type="term" value="C:plasma membrane"/>
    <property type="evidence" value="ECO:0007669"/>
    <property type="project" value="TreeGrafter"/>
</dbReference>
<evidence type="ECO:0000256" key="5">
    <source>
        <dbReference type="ARBA" id="ARBA00022741"/>
    </source>
</evidence>
<keyword evidence="10" id="KW-0594">Phospholipid biosynthesis</keyword>
<dbReference type="InterPro" id="IPR045540">
    <property type="entry name" value="YegS/DAGK_C"/>
</dbReference>
<protein>
    <submittedName>
        <fullName evidence="13">Unannotated protein</fullName>
    </submittedName>
</protein>
<reference evidence="13" key="1">
    <citation type="submission" date="2020-05" db="EMBL/GenBank/DDBJ databases">
        <authorList>
            <person name="Chiriac C."/>
            <person name="Salcher M."/>
            <person name="Ghai R."/>
            <person name="Kavagutti S V."/>
        </authorList>
    </citation>
    <scope>NUCLEOTIDE SEQUENCE</scope>
</reference>
<evidence type="ECO:0000256" key="8">
    <source>
        <dbReference type="ARBA" id="ARBA00022842"/>
    </source>
</evidence>
<keyword evidence="5" id="KW-0547">Nucleotide-binding</keyword>
<dbReference type="GO" id="GO:0016301">
    <property type="term" value="F:kinase activity"/>
    <property type="evidence" value="ECO:0007669"/>
    <property type="project" value="UniProtKB-KW"/>
</dbReference>
<dbReference type="Pfam" id="PF19279">
    <property type="entry name" value="YegS_C"/>
    <property type="match status" value="1"/>
</dbReference>
<name>A0A6J6MJP4_9ZZZZ</name>
<dbReference type="InterPro" id="IPR016064">
    <property type="entry name" value="NAD/diacylglycerol_kinase_sf"/>
</dbReference>
<accession>A0A6J6MJP4</accession>
<dbReference type="GO" id="GO:0008654">
    <property type="term" value="P:phospholipid biosynthetic process"/>
    <property type="evidence" value="ECO:0007669"/>
    <property type="project" value="UniProtKB-KW"/>
</dbReference>
<proteinExistence type="predicted"/>
<keyword evidence="9" id="KW-0443">Lipid metabolism</keyword>
<keyword evidence="4" id="KW-0479">Metal-binding</keyword>
<sequence length="292" mass="31770">MSRTLLVINPTSGGGKGKKIGNQVSKILKMRGIAFEEILEQSQLETVEVLRSSIALGNLEKVILVGGDGLVHLAIQFLAMSDIPVIVIPAGTGNDFVRAQNFPLDNPIEILDYSYSCKPKSVDLGMVSSQYFADILSTGFDSIVNERANRIHLIRGPMKYNVAIAMELPIFKPKNYKFTLDGEHFNSAAMLIAVANGSSYGGGMQVCPNASINDGFFDVMILAPISKIEFLKVFPKVFSGKHISHPAVTIRRCREITISADAIAYADGERIGMLPVTAKVVSNALLTWHRNS</sequence>
<evidence type="ECO:0000256" key="7">
    <source>
        <dbReference type="ARBA" id="ARBA00022840"/>
    </source>
</evidence>
<keyword evidence="8" id="KW-0460">Magnesium</keyword>
<dbReference type="PANTHER" id="PTHR12358:SF106">
    <property type="entry name" value="LIPID KINASE YEGS"/>
    <property type="match status" value="1"/>
</dbReference>
<keyword evidence="7" id="KW-0067">ATP-binding</keyword>
<evidence type="ECO:0000256" key="4">
    <source>
        <dbReference type="ARBA" id="ARBA00022723"/>
    </source>
</evidence>
<gene>
    <name evidence="13" type="ORF">UFOPK2312_00758</name>
</gene>
<dbReference type="Pfam" id="PF00781">
    <property type="entry name" value="DAGK_cat"/>
    <property type="match status" value="1"/>
</dbReference>
<dbReference type="EMBL" id="CAEZWY010000081">
    <property type="protein sequence ID" value="CAB4674391.1"/>
    <property type="molecule type" value="Genomic_DNA"/>
</dbReference>
<evidence type="ECO:0000313" key="13">
    <source>
        <dbReference type="EMBL" id="CAB4674391.1"/>
    </source>
</evidence>
<evidence type="ECO:0000256" key="6">
    <source>
        <dbReference type="ARBA" id="ARBA00022777"/>
    </source>
</evidence>
<keyword evidence="2" id="KW-0444">Lipid biosynthesis</keyword>
<dbReference type="PANTHER" id="PTHR12358">
    <property type="entry name" value="SPHINGOSINE KINASE"/>
    <property type="match status" value="1"/>
</dbReference>
<dbReference type="Gene3D" id="3.40.50.10330">
    <property type="entry name" value="Probable inorganic polyphosphate/atp-NAD kinase, domain 1"/>
    <property type="match status" value="1"/>
</dbReference>
<evidence type="ECO:0000256" key="9">
    <source>
        <dbReference type="ARBA" id="ARBA00023098"/>
    </source>
</evidence>
<evidence type="ECO:0000259" key="12">
    <source>
        <dbReference type="PROSITE" id="PS50146"/>
    </source>
</evidence>
<organism evidence="13">
    <name type="scientific">freshwater metagenome</name>
    <dbReference type="NCBI Taxonomy" id="449393"/>
    <lineage>
        <taxon>unclassified sequences</taxon>
        <taxon>metagenomes</taxon>
        <taxon>ecological metagenomes</taxon>
    </lineage>
</organism>
<dbReference type="Gene3D" id="2.60.200.40">
    <property type="match status" value="1"/>
</dbReference>
<keyword evidence="3" id="KW-0808">Transferase</keyword>
<dbReference type="InterPro" id="IPR050187">
    <property type="entry name" value="Lipid_Phosphate_FormReg"/>
</dbReference>
<dbReference type="InterPro" id="IPR017438">
    <property type="entry name" value="ATP-NAD_kinase_N"/>
</dbReference>
<dbReference type="InterPro" id="IPR001206">
    <property type="entry name" value="Diacylglycerol_kinase_cat_dom"/>
</dbReference>
<keyword evidence="6" id="KW-0418">Kinase</keyword>
<keyword evidence="11" id="KW-1208">Phospholipid metabolism</keyword>
<dbReference type="SUPFAM" id="SSF111331">
    <property type="entry name" value="NAD kinase/diacylglycerol kinase-like"/>
    <property type="match status" value="1"/>
</dbReference>
<evidence type="ECO:0000256" key="3">
    <source>
        <dbReference type="ARBA" id="ARBA00022679"/>
    </source>
</evidence>
<dbReference type="NCBIfam" id="TIGR00147">
    <property type="entry name" value="YegS/Rv2252/BmrU family lipid kinase"/>
    <property type="match status" value="1"/>
</dbReference>
<dbReference type="GO" id="GO:0005524">
    <property type="term" value="F:ATP binding"/>
    <property type="evidence" value="ECO:0007669"/>
    <property type="project" value="UniProtKB-KW"/>
</dbReference>
<dbReference type="AlphaFoldDB" id="A0A6J6MJP4"/>
<feature type="domain" description="DAGKc" evidence="12">
    <location>
        <begin position="1"/>
        <end position="131"/>
    </location>
</feature>
<dbReference type="InterPro" id="IPR005218">
    <property type="entry name" value="Diacylglycerol/lipid_kinase"/>
</dbReference>
<dbReference type="PROSITE" id="PS50146">
    <property type="entry name" value="DAGK"/>
    <property type="match status" value="1"/>
</dbReference>
<evidence type="ECO:0000256" key="1">
    <source>
        <dbReference type="ARBA" id="ARBA00001946"/>
    </source>
</evidence>
<evidence type="ECO:0000256" key="10">
    <source>
        <dbReference type="ARBA" id="ARBA00023209"/>
    </source>
</evidence>
<evidence type="ECO:0000256" key="2">
    <source>
        <dbReference type="ARBA" id="ARBA00022516"/>
    </source>
</evidence>
<dbReference type="SMART" id="SM00046">
    <property type="entry name" value="DAGKc"/>
    <property type="match status" value="1"/>
</dbReference>